<evidence type="ECO:0000313" key="3">
    <source>
        <dbReference type="Proteomes" id="UP000193978"/>
    </source>
</evidence>
<dbReference type="EMBL" id="CP019948">
    <property type="protein sequence ID" value="ARN83228.1"/>
    <property type="molecule type" value="Genomic_DNA"/>
</dbReference>
<sequence>MDRIRRAADQLVEEHGMKISVILPNFNHGAFIAQAFEGILAQTYQNWELCVVDDGSTDDSWAIIERYRDRDPRIFADRFTSNRGAHAAFRRCLELCSGELLYSTGADDYLSNSRFFELGVRALQRFPQAALTYARAVLIDGNDGRQLGETGSYIPRRQAHGVARYTDTGTSMQFIPPQEALAGFVSRHMIITFCALIARRGVMAKLGYYDEALGPQSDGFLNNAMAALYGAVFIDATVAAGRISDKTYSGSAGDDDYFRCHALLEKKFRALQLPYKADERVFAQFRAATIADRLSEPFQRHLFDTVRRFCDSVPPDAFVTKTRRECERLEAALNERIEKARAIFDELAGPVVPLTPDPDSRPRPWLKPVAEFFLTLGRVLGRSLSGFGKRLWEF</sequence>
<dbReference type="RefSeq" id="WP_085773385.1">
    <property type="nucleotide sequence ID" value="NZ_AP027149.1"/>
</dbReference>
<dbReference type="CDD" id="cd00761">
    <property type="entry name" value="Glyco_tranf_GTA_type"/>
    <property type="match status" value="1"/>
</dbReference>
<dbReference type="Proteomes" id="UP000193978">
    <property type="component" value="Chromosome"/>
</dbReference>
<dbReference type="Pfam" id="PF00535">
    <property type="entry name" value="Glycos_transf_2"/>
    <property type="match status" value="1"/>
</dbReference>
<dbReference type="Gene3D" id="3.90.550.10">
    <property type="entry name" value="Spore Coat Polysaccharide Biosynthesis Protein SpsA, Chain A"/>
    <property type="match status" value="1"/>
</dbReference>
<dbReference type="InterPro" id="IPR050834">
    <property type="entry name" value="Glycosyltransf_2"/>
</dbReference>
<dbReference type="PANTHER" id="PTHR43685">
    <property type="entry name" value="GLYCOSYLTRANSFERASE"/>
    <property type="match status" value="1"/>
</dbReference>
<proteinExistence type="predicted"/>
<dbReference type="InterPro" id="IPR029044">
    <property type="entry name" value="Nucleotide-diphossugar_trans"/>
</dbReference>
<protein>
    <recommendedName>
        <fullName evidence="1">Glycosyltransferase 2-like domain-containing protein</fullName>
    </recommendedName>
</protein>
<feature type="domain" description="Glycosyltransferase 2-like" evidence="1">
    <location>
        <begin position="20"/>
        <end position="150"/>
    </location>
</feature>
<dbReference type="SUPFAM" id="SSF53448">
    <property type="entry name" value="Nucleotide-diphospho-sugar transferases"/>
    <property type="match status" value="1"/>
</dbReference>
<evidence type="ECO:0000259" key="1">
    <source>
        <dbReference type="Pfam" id="PF00535"/>
    </source>
</evidence>
<dbReference type="InterPro" id="IPR001173">
    <property type="entry name" value="Glyco_trans_2-like"/>
</dbReference>
<dbReference type="PANTHER" id="PTHR43685:SF11">
    <property type="entry name" value="GLYCOSYLTRANSFERASE TAGX-RELATED"/>
    <property type="match status" value="1"/>
</dbReference>
<dbReference type="STRING" id="655015.B1812_21490"/>
<accession>A0A1W6N069</accession>
<evidence type="ECO:0000313" key="2">
    <source>
        <dbReference type="EMBL" id="ARN83228.1"/>
    </source>
</evidence>
<reference evidence="2 3" key="1">
    <citation type="submission" date="2017-02" db="EMBL/GenBank/DDBJ databases">
        <authorList>
            <person name="Peterson S.W."/>
        </authorList>
    </citation>
    <scope>NUCLEOTIDE SEQUENCE [LARGE SCALE GENOMIC DNA]</scope>
    <source>
        <strain evidence="2 3">S285</strain>
    </source>
</reference>
<organism evidence="2 3">
    <name type="scientific">Methylocystis bryophila</name>
    <dbReference type="NCBI Taxonomy" id="655015"/>
    <lineage>
        <taxon>Bacteria</taxon>
        <taxon>Pseudomonadati</taxon>
        <taxon>Pseudomonadota</taxon>
        <taxon>Alphaproteobacteria</taxon>
        <taxon>Hyphomicrobiales</taxon>
        <taxon>Methylocystaceae</taxon>
        <taxon>Methylocystis</taxon>
    </lineage>
</organism>
<name>A0A1W6N069_9HYPH</name>
<dbReference type="KEGG" id="mbry:B1812_21490"/>
<gene>
    <name evidence="2" type="ORF">B1812_21490</name>
</gene>
<dbReference type="AlphaFoldDB" id="A0A1W6N069"/>
<keyword evidence="3" id="KW-1185">Reference proteome</keyword>
<dbReference type="OrthoDB" id="9771846at2"/>